<dbReference type="GO" id="GO:0003677">
    <property type="term" value="F:DNA binding"/>
    <property type="evidence" value="ECO:0007669"/>
    <property type="project" value="UniProtKB-UniRule"/>
</dbReference>
<dbReference type="PROSITE" id="PS51740">
    <property type="entry name" value="SPOVT_ABRB"/>
    <property type="match status" value="1"/>
</dbReference>
<dbReference type="AlphaFoldDB" id="A0A1G2KU95"/>
<feature type="domain" description="SpoVT-AbrB" evidence="2">
    <location>
        <begin position="7"/>
        <end position="49"/>
    </location>
</feature>
<evidence type="ECO:0000313" key="3">
    <source>
        <dbReference type="EMBL" id="OHA02754.1"/>
    </source>
</evidence>
<gene>
    <name evidence="3" type="ORF">A3C92_00660</name>
</gene>
<dbReference type="EMBL" id="MHQN01000031">
    <property type="protein sequence ID" value="OHA02754.1"/>
    <property type="molecule type" value="Genomic_DNA"/>
</dbReference>
<proteinExistence type="predicted"/>
<keyword evidence="1" id="KW-0238">DNA-binding</keyword>
<name>A0A1G2KU95_9BACT</name>
<evidence type="ECO:0000256" key="1">
    <source>
        <dbReference type="PROSITE-ProRule" id="PRU01076"/>
    </source>
</evidence>
<dbReference type="InterPro" id="IPR007159">
    <property type="entry name" value="SpoVT-AbrB_dom"/>
</dbReference>
<sequence>MQTVLNARIQNITSKGQITLPVAWRRKTKAAQIVLRVKGEMVEIVPAEITIRGGGKEYTVFDALRDNKGRGLKASDLLTLLKKMNA</sequence>
<protein>
    <recommendedName>
        <fullName evidence="2">SpoVT-AbrB domain-containing protein</fullName>
    </recommendedName>
</protein>
<organism evidence="3 4">
    <name type="scientific">Candidatus Sungbacteria bacterium RIFCSPHIGHO2_02_FULL_53_17</name>
    <dbReference type="NCBI Taxonomy" id="1802275"/>
    <lineage>
        <taxon>Bacteria</taxon>
        <taxon>Candidatus Sungiibacteriota</taxon>
    </lineage>
</organism>
<evidence type="ECO:0000313" key="4">
    <source>
        <dbReference type="Proteomes" id="UP000177177"/>
    </source>
</evidence>
<accession>A0A1G2KU95</accession>
<dbReference type="Proteomes" id="UP000177177">
    <property type="component" value="Unassembled WGS sequence"/>
</dbReference>
<evidence type="ECO:0000259" key="2">
    <source>
        <dbReference type="PROSITE" id="PS51740"/>
    </source>
</evidence>
<reference evidence="3 4" key="1">
    <citation type="journal article" date="2016" name="Nat. Commun.">
        <title>Thousands of microbial genomes shed light on interconnected biogeochemical processes in an aquifer system.</title>
        <authorList>
            <person name="Anantharaman K."/>
            <person name="Brown C.T."/>
            <person name="Hug L.A."/>
            <person name="Sharon I."/>
            <person name="Castelle C.J."/>
            <person name="Probst A.J."/>
            <person name="Thomas B.C."/>
            <person name="Singh A."/>
            <person name="Wilkins M.J."/>
            <person name="Karaoz U."/>
            <person name="Brodie E.L."/>
            <person name="Williams K.H."/>
            <person name="Hubbard S.S."/>
            <person name="Banfield J.F."/>
        </authorList>
    </citation>
    <scope>NUCLEOTIDE SEQUENCE [LARGE SCALE GENOMIC DNA]</scope>
</reference>
<comment type="caution">
    <text evidence="3">The sequence shown here is derived from an EMBL/GenBank/DDBJ whole genome shotgun (WGS) entry which is preliminary data.</text>
</comment>